<keyword evidence="1" id="KW-1133">Transmembrane helix</keyword>
<dbReference type="EMBL" id="QWLB01000007">
    <property type="protein sequence ID" value="RIH93276.1"/>
    <property type="molecule type" value="Genomic_DNA"/>
</dbReference>
<proteinExistence type="predicted"/>
<sequence>MATLPRNIAWRVPRPGDSYRGFPKAWLRFGLVVLSLAWLLSFPFPIAQEPPQNPSLRQIWSYLPTPRREALVRQFLSVKASARLLMGDDGAAATGRLLRAEFLNQSLRRPATYAEPEAALEEAQRWLNVLDVLKHGGYPDLSGLPVAPRHVLPFSLDLTNAAAAMGIPKGILAAIVDNEQMGGDKALGLSRGIREVANQIAQDLAQTAGTSGGVGAVSHTVGLAQMSWQDALKQESRIRAFGAWDPQQPFLRNEAEARIALTNPYLNFLLTASRLRGYLNNKLGLAPNDTRPLSGHWLYYLGPAWHNWPPGADAVATWPYAFHGFFKGLLYESLLSIQN</sequence>
<accession>A0A399FC42</accession>
<evidence type="ECO:0000256" key="1">
    <source>
        <dbReference type="SAM" id="Phobius"/>
    </source>
</evidence>
<name>A0A399FC42_9DEIN</name>
<feature type="transmembrane region" description="Helical" evidence="1">
    <location>
        <begin position="25"/>
        <end position="47"/>
    </location>
</feature>
<evidence type="ECO:0000313" key="2">
    <source>
        <dbReference type="EMBL" id="RIH93276.1"/>
    </source>
</evidence>
<dbReference type="AlphaFoldDB" id="A0A399FC42"/>
<evidence type="ECO:0000313" key="3">
    <source>
        <dbReference type="Proteomes" id="UP000266178"/>
    </source>
</evidence>
<organism evidence="2 3">
    <name type="scientific">Meiothermus granaticius NBRC 107808</name>
    <dbReference type="NCBI Taxonomy" id="1227551"/>
    <lineage>
        <taxon>Bacteria</taxon>
        <taxon>Thermotogati</taxon>
        <taxon>Deinococcota</taxon>
        <taxon>Deinococci</taxon>
        <taxon>Thermales</taxon>
        <taxon>Thermaceae</taxon>
        <taxon>Meiothermus</taxon>
    </lineage>
</organism>
<comment type="caution">
    <text evidence="2">The sequence shown here is derived from an EMBL/GenBank/DDBJ whole genome shotgun (WGS) entry which is preliminary data.</text>
</comment>
<gene>
    <name evidence="2" type="ORF">Mgrana_00719</name>
</gene>
<dbReference type="Proteomes" id="UP000266178">
    <property type="component" value="Unassembled WGS sequence"/>
</dbReference>
<keyword evidence="1" id="KW-0472">Membrane</keyword>
<protein>
    <submittedName>
        <fullName evidence="2">Uncharacterized protein</fullName>
    </submittedName>
</protein>
<keyword evidence="1" id="KW-0812">Transmembrane</keyword>
<keyword evidence="3" id="KW-1185">Reference proteome</keyword>
<reference evidence="2 3" key="1">
    <citation type="submission" date="2018-08" db="EMBL/GenBank/DDBJ databases">
        <title>Meiothermus granaticius genome AF-68 sequencing project.</title>
        <authorList>
            <person name="Da Costa M.S."/>
            <person name="Albuquerque L."/>
            <person name="Raposo P."/>
            <person name="Froufe H.J.C."/>
            <person name="Barroso C.S."/>
            <person name="Egas C."/>
        </authorList>
    </citation>
    <scope>NUCLEOTIDE SEQUENCE [LARGE SCALE GENOMIC DNA]</scope>
    <source>
        <strain evidence="2 3">AF-68</strain>
    </source>
</reference>
<dbReference type="RefSeq" id="WP_240631235.1">
    <property type="nucleotide sequence ID" value="NZ_BJXM01000002.1"/>
</dbReference>